<dbReference type="PANTHER" id="PTHR18870:SF9">
    <property type="entry name" value="PROTEIN TAG-278-RELATED"/>
    <property type="match status" value="1"/>
</dbReference>
<evidence type="ECO:0000256" key="1">
    <source>
        <dbReference type="ARBA" id="ARBA00023054"/>
    </source>
</evidence>
<feature type="coiled-coil region" evidence="2">
    <location>
        <begin position="157"/>
        <end position="308"/>
    </location>
</feature>
<dbReference type="KEGG" id="aplc:110973944"/>
<feature type="coiled-coil region" evidence="2">
    <location>
        <begin position="487"/>
        <end position="636"/>
    </location>
</feature>
<dbReference type="AlphaFoldDB" id="A0A8B7XLQ1"/>
<gene>
    <name evidence="6" type="primary">LOC110973944</name>
</gene>
<dbReference type="OMA" id="MCKKVAQ"/>
<reference evidence="6" key="1">
    <citation type="submission" date="2025-08" db="UniProtKB">
        <authorList>
            <consortium name="RefSeq"/>
        </authorList>
    </citation>
    <scope>IDENTIFICATION</scope>
</reference>
<evidence type="ECO:0000259" key="4">
    <source>
        <dbReference type="Pfam" id="PF15665"/>
    </source>
</evidence>
<protein>
    <submittedName>
        <fullName evidence="6">Protein FAM184A-like</fullName>
    </submittedName>
</protein>
<dbReference type="PANTHER" id="PTHR18870">
    <property type="entry name" value="PROTEIN TAG-278-RELATED"/>
    <property type="match status" value="1"/>
</dbReference>
<feature type="coiled-coil region" evidence="2">
    <location>
        <begin position="955"/>
        <end position="1009"/>
    </location>
</feature>
<evidence type="ECO:0000256" key="2">
    <source>
        <dbReference type="SAM" id="Coils"/>
    </source>
</evidence>
<name>A0A8B7XLQ1_ACAPL</name>
<proteinExistence type="predicted"/>
<dbReference type="RefSeq" id="XP_022080895.1">
    <property type="nucleotide sequence ID" value="XM_022225203.1"/>
</dbReference>
<organism evidence="5 6">
    <name type="scientific">Acanthaster planci</name>
    <name type="common">Crown-of-thorns starfish</name>
    <dbReference type="NCBI Taxonomy" id="133434"/>
    <lineage>
        <taxon>Eukaryota</taxon>
        <taxon>Metazoa</taxon>
        <taxon>Echinodermata</taxon>
        <taxon>Eleutherozoa</taxon>
        <taxon>Asterozoa</taxon>
        <taxon>Asteroidea</taxon>
        <taxon>Valvatacea</taxon>
        <taxon>Valvatida</taxon>
        <taxon>Acanthasteridae</taxon>
        <taxon>Acanthaster</taxon>
    </lineage>
</organism>
<dbReference type="Pfam" id="PF15665">
    <property type="entry name" value="FAM184"/>
    <property type="match status" value="1"/>
</dbReference>
<feature type="domain" description="Protein FAM184A/B N-terminal" evidence="4">
    <location>
        <begin position="49"/>
        <end position="258"/>
    </location>
</feature>
<sequence length="1115" mass="128747">MATKMSFGNIFQQNKVGAGAASVSGQASAEVTPELHLKMSKKIAQLTKVIYALNTKNDEHEAVVQNLKEAHEEELQQLIQQTKDKIASYQSRIGQEAELRQKIQSLETTIKEQERHKQEALEEFTEFKRKEEQRQACLKADHSKTVLGLSQDLLAIKRNFEDRLQQFEESKRRGELDRTNALAELRQAHVEEVDSLKKQLQSEHSGLSKERQELIDQYESEIKNLYSQNNELKNEKRQTVEDYEAKLSKAQAFYERELAALKDGELRKNAEEWKEREAALRRQAAERQHELERQIENISMQLAVCEEDLVVYKNKLTQTQSELALREGDSGSLSKQLVEAKHEASQAITGLKQLEGELAASRERCQEQASDLIKKSSQIGTLEATRLSNESTMKDLRSSLAKLEDKLQWMEKERDSLENSKKSLSERQHSQLKSLEKALEELSIEKQVMKERYEKELESIKISSKEERDILTRDHEALVKKMQGEHKEARELAVTKAAQELASLRQELESSLEETSQRLSQERDAIQSQLDQTREELTVRLQSAEAECKRLLSILHESKQGLGSANSEITSLSKVNLELKAELEGVQKELREAKNQGLMFRTELDRLKHTHESKMAEAKEEMKSKLNQLSKDLDERWTDTLRRECDKLQSELTEQHSSDKKAALQQLASMKEQELVASRTGWENKLKDLLQEISQLREALHSKAEQAQKEVVTVQGLADQKLNKLKFEMAAAAEEHAQALSLLKAEKEKEEERLRQEKEAAVEELEQRLTRQYKEDMEEQLKSHRAAMEALREEAERSRQNDLTSKSTEHRQAIERMKLELTQRQIAEMDQLARAHRTQMAAAKMELERSIELKQLQEREHKAQELELKEDVRQRDKHIDTVEKQLGEVNQDINKLNKQLEFKGQEVLKVKSEAEEQLRRQEQRLAEAHHRDMDAQAAEHLRETQSMLGEFNRAQELLKDKISALQIMLEEAEERYQSRDSRPEDLEHIARLKETVSEQEAAMQKLVDEKRYFQLELINRETNFNKVFNTNPNVGVLNPFAHKKKKSLETREAPRYVSAPSLNTMTVSGSGSGGGSPSHQRLDPLPDSPIHDIQLNPKKPLQMPRPPKTKKFINT</sequence>
<feature type="coiled-coil region" evidence="2">
    <location>
        <begin position="50"/>
        <end position="130"/>
    </location>
</feature>
<feature type="coiled-coil region" evidence="2">
    <location>
        <begin position="337"/>
        <end position="459"/>
    </location>
</feature>
<dbReference type="CTD" id="79632"/>
<accession>A0A8B7XLQ1</accession>
<dbReference type="OrthoDB" id="75801at2759"/>
<feature type="coiled-coil region" evidence="2">
    <location>
        <begin position="679"/>
        <end position="801"/>
    </location>
</feature>
<evidence type="ECO:0000313" key="5">
    <source>
        <dbReference type="Proteomes" id="UP000694845"/>
    </source>
</evidence>
<dbReference type="Proteomes" id="UP000694845">
    <property type="component" value="Unplaced"/>
</dbReference>
<feature type="coiled-coil region" evidence="2">
    <location>
        <begin position="840"/>
        <end position="931"/>
    </location>
</feature>
<evidence type="ECO:0000256" key="3">
    <source>
        <dbReference type="SAM" id="MobiDB-lite"/>
    </source>
</evidence>
<dbReference type="InterPro" id="IPR039478">
    <property type="entry name" value="FAM184A/B_N"/>
</dbReference>
<dbReference type="GeneID" id="110973944"/>
<feature type="region of interest" description="Disordered" evidence="3">
    <location>
        <begin position="1046"/>
        <end position="1115"/>
    </location>
</feature>
<keyword evidence="1 2" id="KW-0175">Coiled coil</keyword>
<evidence type="ECO:0000313" key="6">
    <source>
        <dbReference type="RefSeq" id="XP_022080895.1"/>
    </source>
</evidence>
<keyword evidence="5" id="KW-1185">Reference proteome</keyword>